<keyword evidence="2" id="KW-0804">Transcription</keyword>
<feature type="compositionally biased region" description="Gly residues" evidence="7">
    <location>
        <begin position="1753"/>
        <end position="1764"/>
    </location>
</feature>
<feature type="region of interest" description="Disordered" evidence="7">
    <location>
        <begin position="391"/>
        <end position="430"/>
    </location>
</feature>
<evidence type="ECO:0000259" key="9">
    <source>
        <dbReference type="PROSITE" id="PS51913"/>
    </source>
</evidence>
<evidence type="ECO:0000256" key="1">
    <source>
        <dbReference type="ARBA" id="ARBA00004123"/>
    </source>
</evidence>
<feature type="compositionally biased region" description="Polar residues" evidence="7">
    <location>
        <begin position="545"/>
        <end position="566"/>
    </location>
</feature>
<feature type="compositionally biased region" description="Basic and acidic residues" evidence="7">
    <location>
        <begin position="803"/>
        <end position="816"/>
    </location>
</feature>
<evidence type="ECO:0000313" key="11">
    <source>
        <dbReference type="Proteomes" id="UP001485043"/>
    </source>
</evidence>
<dbReference type="InterPro" id="IPR028942">
    <property type="entry name" value="WHIM1_dom"/>
</dbReference>
<feature type="compositionally biased region" description="Acidic residues" evidence="7">
    <location>
        <begin position="688"/>
        <end position="698"/>
    </location>
</feature>
<dbReference type="InterPro" id="IPR009057">
    <property type="entry name" value="Homeodomain-like_sf"/>
</dbReference>
<sequence length="1899" mass="205176">MQQALKDRNCQHSSGGFCPCDTGSYPAASLQDCSPDFLSKVVGAVFKYAEATGLEISETLADLQVRLLLAPSASSEPDPGWSLRTYCYGPQDPGVCLRTEPFSSIISNVASLEESPGILRPPGQANCNLISLHTANNMLEGSTGCHLWQASFLLAEYVLSHPDDFRGKICAELGCGTGLVGICLSHLKACRQIILTDGNRDSLENCCRNLDQNGVPYIGPEDGAGMESPQDQEAKQVILRHQDWADCWHGAVPDVILGADLLYDPGATRLLGPLQGSAQGLSGDGVNSPLQGSEPEEAGKRGSIKPRAIKTPLQKEALEAAYQVNHFPDESVRRTLGERTGLTEQQVGVWFSHKRRKDKRNDVVHDKVLGAGPNAVRVPPQLDPNQALKDALKSTPSSKTVVGRGWPAIQSSSSAPQGSGPSANGSAAASGISPVEALKHGLFGQEGPSHQQRSRLGPSPSASAPPEASPEPMDEDVQGSSGSDSEMDDDVEEDNGEGACGKSSSMGVPHAGDRQPRSHLYSQQSEYTPLEDQQAYYSPMPHYSPQATETGQQQSAATAGITTGQTSRLAASSRSLSPDGHNASGQQQRAASHNRAATGDPGSNTVAGPSEQERYRRQQQLFTQQLQQGKAQASALQQGSSSPVHAATEPLNPLSTYSSAPRRPEQDMKPLPRRDAPSRPQQGTPMGSEDEETEDEPEALQMRQQTEAEALYQAAIQALPEPFRADGPRLAFEFDDPPGPKKCRKTPVTSRPTSAKPAPKRKRPLSLPESTLPASDMAGDAPQDFAGELPDAVGTSEGANGEARSEVEEDWGREGEGDGGGEGEIQASKRAKGGGTSRSKKAAAEMARLAAMDPERRREEEIKKALRESEKATQLQKRLENTMRKEQERMEKERRRLEDKKAKDQEKEIERREKDRRKQMEKAEKEMLREEARRQKEEEKLRVIQDREAKKEEMRLDKEKRAEERKKAADIRKQEKEMLRALAQQEKQATRLRQRDAQAGPPDDLDLELEALMEAKRAEGYGSDTGGMQTFQEVGGGTTNFLDRSVVAAATCLEEATAWGIDVDAWRAHLNANTWPEVLRQWGIVTGLGPKRARPRRELKPKIGADGEDVVADDSGELKLRMPARFDPGSVKGAAWQVLTEVGPDGMTINEIARQIQTRNLRDLRSSKTPEASVAGALSRDRIFNRVSPATYALQAVVNFHSGKTASGKLKSEAEGATPPEADKANGAASQHGDHSDDSGSESSDDELEDRDKGREGGAAWITQLAEQDYDAFPLEQRLDVLQTLVHAAMEGPSVRLCLELRLEESQRIRKQMWDEAKVEKRKRQIEAAAKAKAAAEEAQRNLERYRITGEPFPGMPAEGSGEATPSEAPAQIAGTGENGVGQDPAAAAAAAIAAVQARQEEEDQTATAACKEQALQRAETIRRAEEANAVRGEPLGCDRRFNRYWHMLAAGKGQPVGRLYFENAAEDGTLHVLTSQAGLEELMVSLERRGAREGCLYNALLRHKTSLLAAFPAEPLRMPQRAEQMPPEARARWAADQQAWLWSTAPASMQPKRDALGAAASPAARPLHPGDSARVTKFKADLLRASFTLPADAFSSQEKPEDWDAWRVAVREADSPLRLRHLLGQLEAGVAAAWLSPLFQRDPCLVKGVWMPTGRETASARPLPNGDKPQLSERDRAASLSHGPGQAPARDSLQGYKCIQKPGPFAERDADVRSYPAAGGPTVSGLPIVPGGRAKPSLFPAFPQQAPRRGGPARGGAVSGRGMIGPPAQGHIRAIIGGRGVAQRGRGIAPKPKSRGKSALRGEFDKMSQDEDESEPDDEDNDDDDEFGRSSARGGYQARGSSYDHAGGYSAPGSEMGPSYGGAVTPAGSELQSESDVDQQQGGEDDNDDVPLSESDDN</sequence>
<dbReference type="Proteomes" id="UP001485043">
    <property type="component" value="Unassembled WGS sequence"/>
</dbReference>
<evidence type="ECO:0000256" key="3">
    <source>
        <dbReference type="ARBA" id="ARBA00023242"/>
    </source>
</evidence>
<dbReference type="PANTHER" id="PTHR36968">
    <property type="entry name" value="HOMEOBOX-DDT DOMAIN PROTEIN RLT2"/>
    <property type="match status" value="1"/>
</dbReference>
<feature type="compositionally biased region" description="Acidic residues" evidence="7">
    <location>
        <begin position="485"/>
        <end position="496"/>
    </location>
</feature>
<evidence type="ECO:0000259" key="8">
    <source>
        <dbReference type="PROSITE" id="PS50071"/>
    </source>
</evidence>
<keyword evidence="6" id="KW-0175">Coiled coil</keyword>
<feature type="region of interest" description="Disordered" evidence="7">
    <location>
        <begin position="1352"/>
        <end position="1385"/>
    </location>
</feature>
<dbReference type="Gene3D" id="3.40.50.150">
    <property type="entry name" value="Vaccinia Virus protein VP39"/>
    <property type="match status" value="1"/>
</dbReference>
<feature type="compositionally biased region" description="Low complexity" evidence="7">
    <location>
        <begin position="567"/>
        <end position="577"/>
    </location>
</feature>
<feature type="DNA-binding region" description="Homeobox" evidence="4">
    <location>
        <begin position="303"/>
        <end position="362"/>
    </location>
</feature>
<evidence type="ECO:0000256" key="6">
    <source>
        <dbReference type="SAM" id="Coils"/>
    </source>
</evidence>
<keyword evidence="3 4" id="KW-0539">Nucleus</keyword>
<dbReference type="InterPro" id="IPR001356">
    <property type="entry name" value="HD"/>
</dbReference>
<dbReference type="SMART" id="SM00389">
    <property type="entry name" value="HOX"/>
    <property type="match status" value="1"/>
</dbReference>
<dbReference type="PROSITE" id="PS50071">
    <property type="entry name" value="HOMEOBOX_2"/>
    <property type="match status" value="1"/>
</dbReference>
<dbReference type="SUPFAM" id="SSF46689">
    <property type="entry name" value="Homeodomain-like"/>
    <property type="match status" value="1"/>
</dbReference>
<keyword evidence="4 5" id="KW-0371">Homeobox</keyword>
<feature type="compositionally biased region" description="Acidic residues" evidence="7">
    <location>
        <begin position="1239"/>
        <end position="1249"/>
    </location>
</feature>
<feature type="compositionally biased region" description="Low complexity" evidence="7">
    <location>
        <begin position="407"/>
        <end position="430"/>
    </location>
</feature>
<dbReference type="GO" id="GO:0005634">
    <property type="term" value="C:nucleus"/>
    <property type="evidence" value="ECO:0007669"/>
    <property type="project" value="UniProtKB-SubCell"/>
</dbReference>
<dbReference type="CDD" id="cd00086">
    <property type="entry name" value="homeodomain"/>
    <property type="match status" value="1"/>
</dbReference>
<evidence type="ECO:0000256" key="4">
    <source>
        <dbReference type="PROSITE-ProRule" id="PRU00108"/>
    </source>
</evidence>
<comment type="subcellular location">
    <subcellularLocation>
        <location evidence="1 4 5">Nucleus</location>
    </subcellularLocation>
</comment>
<dbReference type="InterPro" id="IPR019410">
    <property type="entry name" value="Methyltransf_16"/>
</dbReference>
<keyword evidence="4 5" id="KW-0238">DNA-binding</keyword>
<feature type="coiled-coil region" evidence="6">
    <location>
        <begin position="1319"/>
        <end position="1349"/>
    </location>
</feature>
<keyword evidence="11" id="KW-1185">Reference proteome</keyword>
<dbReference type="SUPFAM" id="SSF53335">
    <property type="entry name" value="S-adenosyl-L-methionine-dependent methyltransferases"/>
    <property type="match status" value="1"/>
</dbReference>
<evidence type="ECO:0008006" key="12">
    <source>
        <dbReference type="Google" id="ProtNLM"/>
    </source>
</evidence>
<dbReference type="InterPro" id="IPR044977">
    <property type="entry name" value="RLT1-3"/>
</dbReference>
<dbReference type="Pfam" id="PF05066">
    <property type="entry name" value="HARE-HTH"/>
    <property type="match status" value="1"/>
</dbReference>
<gene>
    <name evidence="10" type="ORF">WJX84_003443</name>
</gene>
<feature type="domain" description="HTH HARE-type" evidence="9">
    <location>
        <begin position="1129"/>
        <end position="1197"/>
    </location>
</feature>
<name>A0AAW1SHX6_9CHLO</name>
<organism evidence="10 11">
    <name type="scientific">Apatococcus fuscideae</name>
    <dbReference type="NCBI Taxonomy" id="2026836"/>
    <lineage>
        <taxon>Eukaryota</taxon>
        <taxon>Viridiplantae</taxon>
        <taxon>Chlorophyta</taxon>
        <taxon>core chlorophytes</taxon>
        <taxon>Trebouxiophyceae</taxon>
        <taxon>Chlorellales</taxon>
        <taxon>Chlorellaceae</taxon>
        <taxon>Apatococcus</taxon>
    </lineage>
</organism>
<feature type="domain" description="Homeobox" evidence="8">
    <location>
        <begin position="301"/>
        <end position="361"/>
    </location>
</feature>
<protein>
    <recommendedName>
        <fullName evidence="12">Homeobox domain-containing protein</fullName>
    </recommendedName>
</protein>
<dbReference type="PANTHER" id="PTHR36968:SF5">
    <property type="entry name" value="HOMEOBOX-DDT DOMAIN PROTEIN RLT2"/>
    <property type="match status" value="1"/>
</dbReference>
<evidence type="ECO:0000256" key="2">
    <source>
        <dbReference type="ARBA" id="ARBA00023163"/>
    </source>
</evidence>
<feature type="compositionally biased region" description="Acidic residues" evidence="7">
    <location>
        <begin position="1874"/>
        <end position="1899"/>
    </location>
</feature>
<feature type="region of interest" description="Disordered" evidence="7">
    <location>
        <begin position="1205"/>
        <end position="1255"/>
    </location>
</feature>
<dbReference type="InterPro" id="IPR007759">
    <property type="entry name" value="Asxl_HARE-HTH"/>
</dbReference>
<dbReference type="PROSITE" id="PS51913">
    <property type="entry name" value="HTH_HARE"/>
    <property type="match status" value="1"/>
</dbReference>
<feature type="region of interest" description="Disordered" evidence="7">
    <location>
        <begin position="1741"/>
        <end position="1899"/>
    </location>
</feature>
<dbReference type="GO" id="GO:0006357">
    <property type="term" value="P:regulation of transcription by RNA polymerase II"/>
    <property type="evidence" value="ECO:0007669"/>
    <property type="project" value="InterPro"/>
</dbReference>
<feature type="compositionally biased region" description="Basic and acidic residues" evidence="7">
    <location>
        <begin position="662"/>
        <end position="677"/>
    </location>
</feature>
<proteinExistence type="predicted"/>
<feature type="region of interest" description="Disordered" evidence="7">
    <location>
        <begin position="1656"/>
        <end position="1703"/>
    </location>
</feature>
<dbReference type="EMBL" id="JALJOV010001616">
    <property type="protein sequence ID" value="KAK9845569.1"/>
    <property type="molecule type" value="Genomic_DNA"/>
</dbReference>
<feature type="compositionally biased region" description="Basic and acidic residues" evidence="7">
    <location>
        <begin position="1801"/>
        <end position="1810"/>
    </location>
</feature>
<reference evidence="10 11" key="1">
    <citation type="journal article" date="2024" name="Nat. Commun.">
        <title>Phylogenomics reveals the evolutionary origins of lichenization in chlorophyte algae.</title>
        <authorList>
            <person name="Puginier C."/>
            <person name="Libourel C."/>
            <person name="Otte J."/>
            <person name="Skaloud P."/>
            <person name="Haon M."/>
            <person name="Grisel S."/>
            <person name="Petersen M."/>
            <person name="Berrin J.G."/>
            <person name="Delaux P.M."/>
            <person name="Dal Grande F."/>
            <person name="Keller J."/>
        </authorList>
    </citation>
    <scope>NUCLEOTIDE SEQUENCE [LARGE SCALE GENOMIC DNA]</scope>
    <source>
        <strain evidence="10 11">SAG 2523</strain>
    </source>
</reference>
<dbReference type="Pfam" id="PF00046">
    <property type="entry name" value="Homeodomain"/>
    <property type="match status" value="1"/>
</dbReference>
<dbReference type="CDD" id="cd06503">
    <property type="entry name" value="ATP-synt_Fo_b"/>
    <property type="match status" value="1"/>
</dbReference>
<dbReference type="Gene3D" id="1.10.10.60">
    <property type="entry name" value="Homeodomain-like"/>
    <property type="match status" value="1"/>
</dbReference>
<feature type="region of interest" description="Disordered" evidence="7">
    <location>
        <begin position="442"/>
        <end position="971"/>
    </location>
</feature>
<feature type="region of interest" description="Disordered" evidence="7">
    <location>
        <begin position="280"/>
        <end position="308"/>
    </location>
</feature>
<feature type="compositionally biased region" description="Basic and acidic residues" evidence="7">
    <location>
        <begin position="853"/>
        <end position="971"/>
    </location>
</feature>
<dbReference type="Pfam" id="PF15613">
    <property type="entry name" value="WSD"/>
    <property type="match status" value="1"/>
</dbReference>
<evidence type="ECO:0000256" key="7">
    <source>
        <dbReference type="SAM" id="MobiDB-lite"/>
    </source>
</evidence>
<dbReference type="GO" id="GO:0003677">
    <property type="term" value="F:DNA binding"/>
    <property type="evidence" value="ECO:0007669"/>
    <property type="project" value="UniProtKB-UniRule"/>
</dbReference>
<dbReference type="InterPro" id="IPR028941">
    <property type="entry name" value="WHIM2_dom"/>
</dbReference>
<evidence type="ECO:0000313" key="10">
    <source>
        <dbReference type="EMBL" id="KAK9845569.1"/>
    </source>
</evidence>
<dbReference type="Pfam" id="PF10294">
    <property type="entry name" value="Methyltransf_16"/>
    <property type="match status" value="1"/>
</dbReference>
<accession>A0AAW1SHX6</accession>
<dbReference type="Pfam" id="PF15612">
    <property type="entry name" value="WHIM1"/>
    <property type="match status" value="1"/>
</dbReference>
<evidence type="ECO:0000256" key="5">
    <source>
        <dbReference type="RuleBase" id="RU000682"/>
    </source>
</evidence>
<comment type="caution">
    <text evidence="10">The sequence shown here is derived from an EMBL/GenBank/DDBJ whole genome shotgun (WGS) entry which is preliminary data.</text>
</comment>
<feature type="compositionally biased region" description="Low complexity" evidence="7">
    <location>
        <begin position="618"/>
        <end position="642"/>
    </location>
</feature>
<dbReference type="InterPro" id="IPR029063">
    <property type="entry name" value="SAM-dependent_MTases_sf"/>
</dbReference>
<feature type="compositionally biased region" description="Acidic residues" evidence="7">
    <location>
        <begin position="1811"/>
        <end position="1827"/>
    </location>
</feature>